<comment type="caution">
    <text evidence="2">Lacks conserved residue(s) required for the propagation of feature annotation.</text>
</comment>
<reference evidence="4 5" key="1">
    <citation type="submission" date="2021-06" db="EMBL/GenBank/DDBJ databases">
        <title>Caerostris extrusa draft genome.</title>
        <authorList>
            <person name="Kono N."/>
            <person name="Arakawa K."/>
        </authorList>
    </citation>
    <scope>NUCLEOTIDE SEQUENCE [LARGE SCALE GENOMIC DNA]</scope>
</reference>
<dbReference type="PANTHER" id="PTHR46908">
    <property type="entry name" value="CUBILIN-LIKE PROTEIN"/>
    <property type="match status" value="1"/>
</dbReference>
<dbReference type="InterPro" id="IPR035914">
    <property type="entry name" value="Sperma_CUB_dom_sf"/>
</dbReference>
<comment type="caution">
    <text evidence="4">The sequence shown here is derived from an EMBL/GenBank/DDBJ whole genome shotgun (WGS) entry which is preliminary data.</text>
</comment>
<evidence type="ECO:0000256" key="1">
    <source>
        <dbReference type="ARBA" id="ARBA00023157"/>
    </source>
</evidence>
<dbReference type="PANTHER" id="PTHR46908:SF8">
    <property type="entry name" value="C-TYPE LECTIN DOMAIN-CONTAINING PROTEIN"/>
    <property type="match status" value="1"/>
</dbReference>
<name>A0AAV4W992_CAEEX</name>
<dbReference type="Gene3D" id="2.60.120.290">
    <property type="entry name" value="Spermadhesin, CUB domain"/>
    <property type="match status" value="1"/>
</dbReference>
<sequence length="255" mass="28709">MFTTSASVMEFVPPPSSTPLVKACGGIQKGNSGVIYSPGYPTHFPKDVECVWLIRAKPKQRIYIRILDLQLYGSIANCNDVELSIYDGYSSFIYNPQVMKKYCGDLKYYKNIEEQTIISKRNRLLIRFKTRVSSSKRKHVEVTGFKLLWSAVTLEHESTCTQFLCKSSKYCSPDNVSACESAPRFCIANSLVCDGMPNCSDEDYSDEQGYQLKIPLLNGNEAMTFSPYSQSPFISLDQNKEDDACIFLLSAPLLI</sequence>
<protein>
    <submittedName>
        <fullName evidence="4">CUB domain-containing protein</fullName>
    </submittedName>
</protein>
<dbReference type="InterPro" id="IPR000859">
    <property type="entry name" value="CUB_dom"/>
</dbReference>
<accession>A0AAV4W992</accession>
<keyword evidence="1" id="KW-1015">Disulfide bond</keyword>
<evidence type="ECO:0000256" key="2">
    <source>
        <dbReference type="PROSITE-ProRule" id="PRU00059"/>
    </source>
</evidence>
<dbReference type="Proteomes" id="UP001054945">
    <property type="component" value="Unassembled WGS sequence"/>
</dbReference>
<feature type="domain" description="CUB" evidence="3">
    <location>
        <begin position="24"/>
        <end position="152"/>
    </location>
</feature>
<dbReference type="SMART" id="SM00042">
    <property type="entry name" value="CUB"/>
    <property type="match status" value="1"/>
</dbReference>
<dbReference type="PROSITE" id="PS01180">
    <property type="entry name" value="CUB"/>
    <property type="match status" value="1"/>
</dbReference>
<keyword evidence="5" id="KW-1185">Reference proteome</keyword>
<proteinExistence type="predicted"/>
<dbReference type="EMBL" id="BPLR01015841">
    <property type="protein sequence ID" value="GIY79061.1"/>
    <property type="molecule type" value="Genomic_DNA"/>
</dbReference>
<gene>
    <name evidence="4" type="primary">AVEN_143770_1</name>
    <name evidence="4" type="ORF">CEXT_392251</name>
</gene>
<evidence type="ECO:0000313" key="5">
    <source>
        <dbReference type="Proteomes" id="UP001054945"/>
    </source>
</evidence>
<dbReference type="InterPro" id="IPR052129">
    <property type="entry name" value="Spermadhesin-Link_domain"/>
</dbReference>
<dbReference type="AlphaFoldDB" id="A0AAV4W992"/>
<dbReference type="InterPro" id="IPR002172">
    <property type="entry name" value="LDrepeatLR_classA_rpt"/>
</dbReference>
<dbReference type="CDD" id="cd00112">
    <property type="entry name" value="LDLa"/>
    <property type="match status" value="1"/>
</dbReference>
<dbReference type="SUPFAM" id="SSF49854">
    <property type="entry name" value="Spermadhesin, CUB domain"/>
    <property type="match status" value="1"/>
</dbReference>
<evidence type="ECO:0000313" key="4">
    <source>
        <dbReference type="EMBL" id="GIY79061.1"/>
    </source>
</evidence>
<organism evidence="4 5">
    <name type="scientific">Caerostris extrusa</name>
    <name type="common">Bark spider</name>
    <name type="synonym">Caerostris bankana</name>
    <dbReference type="NCBI Taxonomy" id="172846"/>
    <lineage>
        <taxon>Eukaryota</taxon>
        <taxon>Metazoa</taxon>
        <taxon>Ecdysozoa</taxon>
        <taxon>Arthropoda</taxon>
        <taxon>Chelicerata</taxon>
        <taxon>Arachnida</taxon>
        <taxon>Araneae</taxon>
        <taxon>Araneomorphae</taxon>
        <taxon>Entelegynae</taxon>
        <taxon>Araneoidea</taxon>
        <taxon>Araneidae</taxon>
        <taxon>Caerostris</taxon>
    </lineage>
</organism>
<evidence type="ECO:0000259" key="3">
    <source>
        <dbReference type="PROSITE" id="PS01180"/>
    </source>
</evidence>
<dbReference type="CDD" id="cd00041">
    <property type="entry name" value="CUB"/>
    <property type="match status" value="1"/>
</dbReference>
<dbReference type="Pfam" id="PF00431">
    <property type="entry name" value="CUB"/>
    <property type="match status" value="1"/>
</dbReference>